<dbReference type="InterPro" id="IPR004601">
    <property type="entry name" value="UvdE"/>
</dbReference>
<accession>F2JMK8</accession>
<protein>
    <submittedName>
        <fullName evidence="7">UV-endonuclease UvdE</fullName>
    </submittedName>
</protein>
<dbReference type="HOGENOM" id="CLU_017168_0_1_9"/>
<reference evidence="7 8" key="1">
    <citation type="journal article" date="2011" name="J. Bacteriol.">
        <title>Complete genome sequence of the cellulose-degrading bacterium Cellulosilyticum lentocellum.</title>
        <authorList>
            <consortium name="US DOE Joint Genome Institute"/>
            <person name="Miller D.A."/>
            <person name="Suen G."/>
            <person name="Bruce D."/>
            <person name="Copeland A."/>
            <person name="Cheng J.F."/>
            <person name="Detter C."/>
            <person name="Goodwin L.A."/>
            <person name="Han C.S."/>
            <person name="Hauser L.J."/>
            <person name="Land M.L."/>
            <person name="Lapidus A."/>
            <person name="Lucas S."/>
            <person name="Meincke L."/>
            <person name="Pitluck S."/>
            <person name="Tapia R."/>
            <person name="Teshima H."/>
            <person name="Woyke T."/>
            <person name="Fox B.G."/>
            <person name="Angert E.R."/>
            <person name="Currie C.R."/>
        </authorList>
    </citation>
    <scope>NUCLEOTIDE SEQUENCE [LARGE SCALE GENOMIC DNA]</scope>
    <source>
        <strain evidence="8">ATCC 49066 / DSM 5427 / NCIMB 11756 / RHM5</strain>
    </source>
</reference>
<dbReference type="GO" id="GO:0004519">
    <property type="term" value="F:endonuclease activity"/>
    <property type="evidence" value="ECO:0007669"/>
    <property type="project" value="UniProtKB-KW"/>
</dbReference>
<dbReference type="Gene3D" id="3.20.20.150">
    <property type="entry name" value="Divalent-metal-dependent TIM barrel enzymes"/>
    <property type="match status" value="1"/>
</dbReference>
<keyword evidence="2 7" id="KW-0255">Endonuclease</keyword>
<dbReference type="GO" id="GO:0016787">
    <property type="term" value="F:hydrolase activity"/>
    <property type="evidence" value="ECO:0007669"/>
    <property type="project" value="UniProtKB-KW"/>
</dbReference>
<dbReference type="PANTHER" id="PTHR31290">
    <property type="entry name" value="UV-DAMAGE ENDONUCLEASE"/>
    <property type="match status" value="1"/>
</dbReference>
<dbReference type="GO" id="GO:0006289">
    <property type="term" value="P:nucleotide-excision repair"/>
    <property type="evidence" value="ECO:0007669"/>
    <property type="project" value="InterPro"/>
</dbReference>
<dbReference type="eggNOG" id="COG4294">
    <property type="taxonomic scope" value="Bacteria"/>
</dbReference>
<dbReference type="SUPFAM" id="SSF51658">
    <property type="entry name" value="Xylose isomerase-like"/>
    <property type="match status" value="1"/>
</dbReference>
<dbReference type="NCBIfam" id="TIGR00629">
    <property type="entry name" value="uvde"/>
    <property type="match status" value="1"/>
</dbReference>
<evidence type="ECO:0000256" key="6">
    <source>
        <dbReference type="ARBA" id="ARBA00023204"/>
    </source>
</evidence>
<keyword evidence="6" id="KW-0234">DNA repair</keyword>
<dbReference type="RefSeq" id="WP_013657939.1">
    <property type="nucleotide sequence ID" value="NC_015275.1"/>
</dbReference>
<evidence type="ECO:0000256" key="1">
    <source>
        <dbReference type="ARBA" id="ARBA00022722"/>
    </source>
</evidence>
<dbReference type="AlphaFoldDB" id="F2JMK8"/>
<evidence type="ECO:0000313" key="7">
    <source>
        <dbReference type="EMBL" id="ADZ84659.1"/>
    </source>
</evidence>
<keyword evidence="1" id="KW-0540">Nuclease</keyword>
<evidence type="ECO:0000313" key="8">
    <source>
        <dbReference type="Proteomes" id="UP000008467"/>
    </source>
</evidence>
<dbReference type="EMBL" id="CP002582">
    <property type="protein sequence ID" value="ADZ84659.1"/>
    <property type="molecule type" value="Genomic_DNA"/>
</dbReference>
<dbReference type="KEGG" id="cle:Clole_2962"/>
<dbReference type="Proteomes" id="UP000008467">
    <property type="component" value="Chromosome"/>
</dbReference>
<dbReference type="InterPro" id="IPR036237">
    <property type="entry name" value="Xyl_isomerase-like_sf"/>
</dbReference>
<name>F2JMK8_CELLD</name>
<dbReference type="STRING" id="642492.Clole_2962"/>
<evidence type="ECO:0000256" key="4">
    <source>
        <dbReference type="ARBA" id="ARBA00022769"/>
    </source>
</evidence>
<gene>
    <name evidence="7" type="ordered locus">Clole_2962</name>
</gene>
<dbReference type="GO" id="GO:0009411">
    <property type="term" value="P:response to UV"/>
    <property type="evidence" value="ECO:0007669"/>
    <property type="project" value="InterPro"/>
</dbReference>
<dbReference type="Pfam" id="PF03851">
    <property type="entry name" value="UvdE"/>
    <property type="match status" value="1"/>
</dbReference>
<keyword evidence="3" id="KW-0227">DNA damage</keyword>
<proteinExistence type="predicted"/>
<evidence type="ECO:0000256" key="5">
    <source>
        <dbReference type="ARBA" id="ARBA00022801"/>
    </source>
</evidence>
<keyword evidence="4" id="KW-0228">DNA excision</keyword>
<organism evidence="7 8">
    <name type="scientific">Cellulosilyticum lentocellum (strain ATCC 49066 / DSM 5427 / NCIMB 11756 / RHM5)</name>
    <name type="common">Clostridium lentocellum</name>
    <dbReference type="NCBI Taxonomy" id="642492"/>
    <lineage>
        <taxon>Bacteria</taxon>
        <taxon>Bacillati</taxon>
        <taxon>Bacillota</taxon>
        <taxon>Clostridia</taxon>
        <taxon>Lachnospirales</taxon>
        <taxon>Cellulosilyticaceae</taxon>
        <taxon>Cellulosilyticum</taxon>
    </lineage>
</organism>
<evidence type="ECO:0000256" key="3">
    <source>
        <dbReference type="ARBA" id="ARBA00022763"/>
    </source>
</evidence>
<keyword evidence="8" id="KW-1185">Reference proteome</keyword>
<dbReference type="PANTHER" id="PTHR31290:SF5">
    <property type="entry name" value="UV-DAMAGE ENDONUCLEASE"/>
    <property type="match status" value="1"/>
</dbReference>
<sequence length="308" mass="35997">MEGQKQPQIRVGYACINLSIKESFRNFRLSAVQKQDEEKITEVMWHNIRLLKKIIDYNIKHNIYVYRVSSDLIPFCTQPYVKTLYEKRVLQNHEMQQYLRDIHSLQEKYQLRLSIHPSQFNVLASPKKEVVNRSIAEINEQTRWSKLLGVSNVVLHIGGSYGNKEEALRRFKANVGYVDCKLISIENDDKTYNAQEVCSLCQDLKLKWVYDYHHCRCHPSPDCAIEELLENYPPDKYHLSTGMPHYDSRPHAELISKGDYRGLIKLLEKSNILKADVIFEAKLKNKAITAILAPKEQGYWILKGENEE</sequence>
<keyword evidence="5" id="KW-0378">Hydrolase</keyword>
<evidence type="ECO:0000256" key="2">
    <source>
        <dbReference type="ARBA" id="ARBA00022759"/>
    </source>
</evidence>